<organism evidence="2 3">
    <name type="scientific">Limnofasciculus baicalensis BBK-W-15</name>
    <dbReference type="NCBI Taxonomy" id="2699891"/>
    <lineage>
        <taxon>Bacteria</taxon>
        <taxon>Bacillati</taxon>
        <taxon>Cyanobacteriota</taxon>
        <taxon>Cyanophyceae</taxon>
        <taxon>Coleofasciculales</taxon>
        <taxon>Coleofasciculaceae</taxon>
        <taxon>Limnofasciculus</taxon>
        <taxon>Limnofasciculus baicalensis</taxon>
    </lineage>
</organism>
<dbReference type="EMBL" id="JAMZMM010000038">
    <property type="protein sequence ID" value="MCP2728085.1"/>
    <property type="molecule type" value="Genomic_DNA"/>
</dbReference>
<sequence length="1211" mass="122989">MALNNKRWSGSLSVIALVTLESAIASTANPSFAQIIPDNTLGTEGSIVTPNLQIRGLPGDLIEGGAFRGSALFHSFAEFNVNNGQRVYFANPTGIENIFSRVTGNNPSDILGTLGVNGAANLYFLNPNGIIFGNNARLDVAGSFIATAANSFLFENGIKFSATNPQAPPLLALNVTPGLQYGAVSSGTTISNTGNLNVGKDLTLVADNLNLQGQLQAGRNLRLKAGDTVQIRDSITNPFIAAAGSQLLIEGNNNIDIFALNHPNSGLLSNGDMILRSGNTVKGDAHYSSGGSFRIEQLNGNLGNLSSPNDPVIRATGDVFLGGYQGASLHIFAGGSVTIPGGVSIGIPDPINGIVDNVTLSDGTIVQINGNITPTLDIRAGTTAVGIPELTGPFPPNILLPPIPNPIGTPTSADITIGGIINPGGMVFLTNQYQPNPSLPGGTITVNQSPLVPGIAIATINPLGDGGNIIIDSRGAIALNGTVNSSSFSQLSPLPPGNGGNITLIANGDMTTADIYSLGGLGGKINFTSNGTISFDNRLIFTGSISPIPGFSGGDINVKTRNLSLNNGARLLVATLGAANGGNLNVTASEAITEEGTDNGLINDLAALGIPQITALLSSLSPTALEATQRIQASGLLAITVGTGDGGNLNIDTQRLSLQGGSEASAYSYSQGNGGNVTVKAPESVSLIGTTPGNSIGGLFAITYAGGNGGNLSIDTGRLIARDGSSASAANFGTGNGGDVTVNASESVEIDGIAPSGQFISNVSAVTAGIMGDAGNLTLNTRRLTIRNGGGIGTTTFGIGKGGNLTINASESVEVSGANAISINSSGIVTDTFGQMPGAGNAGTLNINTRRLVAKDGGYISASTFGTGAGGSLFINASESVELSGFSIRAFPSGLYAQGFGAGNAGDLQVTTGELKVSDRAKITVATGDVTSDLNIPSGLIVAGLIPITFAERATGNAGTMKITANSIQLNNQASLIAKTVSGEGGNITLVARDLILLYRDSVISAEAFSGKGNGGNIIIDPPFVIGLGNSDIVADAFGGNGGNINITADSIIGLKFRPLRTPLNDITASSQFGLQGTVVINTPEVDPSRGLIILPDEFVDVQRLVDPTCKADVADNQSQFVVTGRGGLPPKPNETLRGEGVLADWVSLESELGDRESKNNTAISVNNSAPKPIVEAQGWVIDSEGKVVLVAQANHLTPQNPKSTASSCRN</sequence>
<evidence type="ECO:0000313" key="2">
    <source>
        <dbReference type="EMBL" id="MCP2728085.1"/>
    </source>
</evidence>
<name>A0AAE3KL21_9CYAN</name>
<proteinExistence type="predicted"/>
<dbReference type="AlphaFoldDB" id="A0AAE3KL21"/>
<dbReference type="Gene3D" id="2.160.20.10">
    <property type="entry name" value="Single-stranded right-handed beta-helix, Pectin lyase-like"/>
    <property type="match status" value="3"/>
</dbReference>
<dbReference type="InterPro" id="IPR011050">
    <property type="entry name" value="Pectin_lyase_fold/virulence"/>
</dbReference>
<dbReference type="InterPro" id="IPR008638">
    <property type="entry name" value="FhaB/CdiA-like_TPS"/>
</dbReference>
<keyword evidence="3" id="KW-1185">Reference proteome</keyword>
<comment type="caution">
    <text evidence="2">The sequence shown here is derived from an EMBL/GenBank/DDBJ whole genome shotgun (WGS) entry which is preliminary data.</text>
</comment>
<reference evidence="2" key="1">
    <citation type="submission" date="2022-06" db="EMBL/GenBank/DDBJ databases">
        <title>New cyanobacteria of genus Symplocastrum in benthos of Lake Baikal.</title>
        <authorList>
            <person name="Sorokovikova E."/>
            <person name="Tikhonova I."/>
            <person name="Krasnopeev A."/>
            <person name="Evseev P."/>
            <person name="Gladkikh A."/>
            <person name="Belykh O."/>
        </authorList>
    </citation>
    <scope>NUCLEOTIDE SEQUENCE</scope>
    <source>
        <strain evidence="2">BBK-W-15</strain>
    </source>
</reference>
<dbReference type="SUPFAM" id="SSF51126">
    <property type="entry name" value="Pectin lyase-like"/>
    <property type="match status" value="4"/>
</dbReference>
<dbReference type="NCBIfam" id="TIGR01901">
    <property type="entry name" value="adhes_NPXG"/>
    <property type="match status" value="1"/>
</dbReference>
<protein>
    <submittedName>
        <fullName evidence="2">Filamentous hemagglutinin N-terminal domain-containing protein</fullName>
    </submittedName>
</protein>
<dbReference type="InterPro" id="IPR012334">
    <property type="entry name" value="Pectin_lyas_fold"/>
</dbReference>
<dbReference type="Proteomes" id="UP001204953">
    <property type="component" value="Unassembled WGS sequence"/>
</dbReference>
<evidence type="ECO:0000313" key="3">
    <source>
        <dbReference type="Proteomes" id="UP001204953"/>
    </source>
</evidence>
<gene>
    <name evidence="2" type="ORF">NJ959_06295</name>
</gene>
<accession>A0AAE3KL21</accession>
<dbReference type="RefSeq" id="WP_254010886.1">
    <property type="nucleotide sequence ID" value="NZ_JAMZMM010000038.1"/>
</dbReference>
<dbReference type="Pfam" id="PF05860">
    <property type="entry name" value="TPS"/>
    <property type="match status" value="1"/>
</dbReference>
<feature type="domain" description="Filamentous haemagglutinin FhaB/tRNA nuclease CdiA-like TPS" evidence="1">
    <location>
        <begin position="38"/>
        <end position="155"/>
    </location>
</feature>
<evidence type="ECO:0000259" key="1">
    <source>
        <dbReference type="SMART" id="SM00912"/>
    </source>
</evidence>
<dbReference type="SMART" id="SM00912">
    <property type="entry name" value="Haemagg_act"/>
    <property type="match status" value="1"/>
</dbReference>